<dbReference type="SUPFAM" id="SSF53254">
    <property type="entry name" value="Phosphoglycerate mutase-like"/>
    <property type="match status" value="1"/>
</dbReference>
<gene>
    <name evidence="2" type="ORF">SAMN06297358_3688</name>
</gene>
<dbReference type="Gene3D" id="3.40.50.1240">
    <property type="entry name" value="Phosphoglycerate mutase-like"/>
    <property type="match status" value="1"/>
</dbReference>
<dbReference type="EMBL" id="OCMT01000004">
    <property type="protein sequence ID" value="SOD19980.1"/>
    <property type="molecule type" value="Genomic_DNA"/>
</dbReference>
<dbReference type="InterPro" id="IPR029033">
    <property type="entry name" value="His_PPase_superfam"/>
</dbReference>
<dbReference type="Pfam" id="PF00300">
    <property type="entry name" value="His_Phos_1"/>
    <property type="match status" value="1"/>
</dbReference>
<sequence length="189" mass="20872">MSNPKTGVRLNLRKMKKLILLFALALGLQQSLYAQKTLKVWIVRHAEKDISNPADKDPDLSPAGAERAEALKKELKGQKIDSIFSTDYKRTKLTGFPLADITGISIQTYEPSKVAAFVKSLKEHAGGKKVLIIGHSNTVLELIEAFGAKRPVPAISDDEYDYLFSLTVKGDKVDVKTDKYGAKRKAESL</sequence>
<evidence type="ECO:0000313" key="2">
    <source>
        <dbReference type="EMBL" id="SOD19980.1"/>
    </source>
</evidence>
<protein>
    <submittedName>
        <fullName evidence="2">Histidine phosphatase superfamily (Branch 1)</fullName>
    </submittedName>
</protein>
<dbReference type="CDD" id="cd07067">
    <property type="entry name" value="HP_PGM_like"/>
    <property type="match status" value="1"/>
</dbReference>
<keyword evidence="1" id="KW-0732">Signal</keyword>
<evidence type="ECO:0000313" key="3">
    <source>
        <dbReference type="Proteomes" id="UP000219281"/>
    </source>
</evidence>
<dbReference type="Proteomes" id="UP000219281">
    <property type="component" value="Unassembled WGS sequence"/>
</dbReference>
<feature type="chain" id="PRO_5012176815" evidence="1">
    <location>
        <begin position="35"/>
        <end position="189"/>
    </location>
</feature>
<feature type="signal peptide" evidence="1">
    <location>
        <begin position="1"/>
        <end position="34"/>
    </location>
</feature>
<evidence type="ECO:0000256" key="1">
    <source>
        <dbReference type="SAM" id="SignalP"/>
    </source>
</evidence>
<dbReference type="OrthoDB" id="3296006at2"/>
<organism evidence="2 3">
    <name type="scientific">Pedobacter xixiisoli</name>
    <dbReference type="NCBI Taxonomy" id="1476464"/>
    <lineage>
        <taxon>Bacteria</taxon>
        <taxon>Pseudomonadati</taxon>
        <taxon>Bacteroidota</taxon>
        <taxon>Sphingobacteriia</taxon>
        <taxon>Sphingobacteriales</taxon>
        <taxon>Sphingobacteriaceae</taxon>
        <taxon>Pedobacter</taxon>
    </lineage>
</organism>
<proteinExistence type="predicted"/>
<keyword evidence="3" id="KW-1185">Reference proteome</keyword>
<reference evidence="3" key="1">
    <citation type="submission" date="2017-09" db="EMBL/GenBank/DDBJ databases">
        <authorList>
            <person name="Varghese N."/>
            <person name="Submissions S."/>
        </authorList>
    </citation>
    <scope>NUCLEOTIDE SEQUENCE [LARGE SCALE GENOMIC DNA]</scope>
    <source>
        <strain evidence="3">CGMCC 1.12803</strain>
    </source>
</reference>
<name>A0A286ADI2_9SPHI</name>
<accession>A0A286ADI2</accession>
<dbReference type="AlphaFoldDB" id="A0A286ADI2"/>
<dbReference type="InterPro" id="IPR013078">
    <property type="entry name" value="His_Pase_superF_clade-1"/>
</dbReference>